<name>A0A0D5NJY3_9BACL</name>
<gene>
    <name evidence="1" type="ORF">VN24_15130</name>
</gene>
<dbReference type="Proteomes" id="UP000032633">
    <property type="component" value="Chromosome"/>
</dbReference>
<dbReference type="InterPro" id="IPR029058">
    <property type="entry name" value="AB_hydrolase_fold"/>
</dbReference>
<keyword evidence="2" id="KW-1185">Reference proteome</keyword>
<evidence type="ECO:0000313" key="2">
    <source>
        <dbReference type="Proteomes" id="UP000032633"/>
    </source>
</evidence>
<dbReference type="KEGG" id="pbj:VN24_15130"/>
<dbReference type="STRING" id="1126833.VN24_15130"/>
<dbReference type="Gene3D" id="3.40.50.1820">
    <property type="entry name" value="alpha/beta hydrolase"/>
    <property type="match status" value="1"/>
</dbReference>
<dbReference type="HOGENOM" id="CLU_1007759_0_0_9"/>
<reference evidence="2" key="2">
    <citation type="submission" date="2015-03" db="EMBL/GenBank/DDBJ databases">
        <title>Genome sequence of Paenibacillus beijingensis strain DSM 24997T.</title>
        <authorList>
            <person name="Kwak Y."/>
            <person name="Shin J.-H."/>
        </authorList>
    </citation>
    <scope>NUCLEOTIDE SEQUENCE [LARGE SCALE GENOMIC DNA]</scope>
    <source>
        <strain evidence="2">DSM 24997</strain>
    </source>
</reference>
<evidence type="ECO:0008006" key="3">
    <source>
        <dbReference type="Google" id="ProtNLM"/>
    </source>
</evidence>
<dbReference type="SUPFAM" id="SSF53474">
    <property type="entry name" value="alpha/beta-Hydrolases"/>
    <property type="match status" value="1"/>
</dbReference>
<dbReference type="PATRIC" id="fig|1126833.4.peg.3314"/>
<dbReference type="EMBL" id="CP011058">
    <property type="protein sequence ID" value="AJY75649.1"/>
    <property type="molecule type" value="Genomic_DNA"/>
</dbReference>
<proteinExistence type="predicted"/>
<accession>A0A0D5NJY3</accession>
<dbReference type="AlphaFoldDB" id="A0A0D5NJY3"/>
<dbReference type="OrthoDB" id="2558990at2"/>
<evidence type="ECO:0000313" key="1">
    <source>
        <dbReference type="EMBL" id="AJY75649.1"/>
    </source>
</evidence>
<organism evidence="1 2">
    <name type="scientific">Paenibacillus beijingensis</name>
    <dbReference type="NCBI Taxonomy" id="1126833"/>
    <lineage>
        <taxon>Bacteria</taxon>
        <taxon>Bacillati</taxon>
        <taxon>Bacillota</taxon>
        <taxon>Bacilli</taxon>
        <taxon>Bacillales</taxon>
        <taxon>Paenibacillaceae</taxon>
        <taxon>Paenibacillus</taxon>
    </lineage>
</organism>
<reference evidence="1 2" key="1">
    <citation type="journal article" date="2015" name="J. Biotechnol.">
        <title>Complete genome sequence of Paenibacillus beijingensis 7188(T) (=DSM 24997(T)), a novel rhizobacterium from jujube garden soil.</title>
        <authorList>
            <person name="Kwak Y."/>
            <person name="Shin J.H."/>
        </authorList>
    </citation>
    <scope>NUCLEOTIDE SEQUENCE [LARGE SCALE GENOMIC DNA]</scope>
    <source>
        <strain evidence="1 2">DSM 24997</strain>
    </source>
</reference>
<sequence>MTTAPNRLLHIYLLAGVKTTLSAFFECRKKLENLFAQDGRQTTIHVLFPYGDYTRNLWRQLWEVRSDFNSWLLPWRIGGRAAAEAIRTSRAEGQVLIIGHSGGGVAAYQAVRMLQRQGALENTDIRIVQIGSPKIPIEPLLRERVAYFHAVDDSGRLSDPISRIGSWGGWSAGKRSLPRWNQRKYAPGFVKGIPVIGGHANYFRHTAPYVDAQSICNLDKTIDGIRSWLKGW</sequence>
<protein>
    <recommendedName>
        <fullName evidence="3">Fungal lipase-like domain-containing protein</fullName>
    </recommendedName>
</protein>